<organism evidence="1 2">
    <name type="scientific">Blepharisma stoltei</name>
    <dbReference type="NCBI Taxonomy" id="1481888"/>
    <lineage>
        <taxon>Eukaryota</taxon>
        <taxon>Sar</taxon>
        <taxon>Alveolata</taxon>
        <taxon>Ciliophora</taxon>
        <taxon>Postciliodesmatophora</taxon>
        <taxon>Heterotrichea</taxon>
        <taxon>Heterotrichida</taxon>
        <taxon>Blepharismidae</taxon>
        <taxon>Blepharisma</taxon>
    </lineage>
</organism>
<evidence type="ECO:0000313" key="2">
    <source>
        <dbReference type="Proteomes" id="UP001162131"/>
    </source>
</evidence>
<sequence>MQPTEFLQNIKPYKAQAKSIGAVTTRKHNGRLYGQLAVDRLIDFNGLFESGSSTDRYENNLSYKKHKELGGAYTRSELRAPIKNVLNIVNHDQSPPKGHHYSRSSYIDDLYRSKIVPANNINLQGIIRIRLNQHFRRKENFNHVRLESLSGITGKKCD</sequence>
<proteinExistence type="predicted"/>
<protein>
    <submittedName>
        <fullName evidence="1">Uncharacterized protein</fullName>
    </submittedName>
</protein>
<reference evidence="1" key="1">
    <citation type="submission" date="2021-09" db="EMBL/GenBank/DDBJ databases">
        <authorList>
            <consortium name="AG Swart"/>
            <person name="Singh M."/>
            <person name="Singh A."/>
            <person name="Seah K."/>
            <person name="Emmerich C."/>
        </authorList>
    </citation>
    <scope>NUCLEOTIDE SEQUENCE</scope>
    <source>
        <strain evidence="1">ATCC30299</strain>
    </source>
</reference>
<keyword evidence="2" id="KW-1185">Reference proteome</keyword>
<comment type="caution">
    <text evidence="1">The sequence shown here is derived from an EMBL/GenBank/DDBJ whole genome shotgun (WGS) entry which is preliminary data.</text>
</comment>
<name>A0AAU9IHW8_9CILI</name>
<accession>A0AAU9IHW8</accession>
<dbReference type="Proteomes" id="UP001162131">
    <property type="component" value="Unassembled WGS sequence"/>
</dbReference>
<dbReference type="AlphaFoldDB" id="A0AAU9IHW8"/>
<evidence type="ECO:0000313" key="1">
    <source>
        <dbReference type="EMBL" id="CAG9311788.1"/>
    </source>
</evidence>
<gene>
    <name evidence="1" type="ORF">BSTOLATCC_MIC5048</name>
</gene>
<dbReference type="EMBL" id="CAJZBQ010000005">
    <property type="protein sequence ID" value="CAG9311788.1"/>
    <property type="molecule type" value="Genomic_DNA"/>
</dbReference>